<evidence type="ECO:0000256" key="11">
    <source>
        <dbReference type="ARBA" id="ARBA00023125"/>
    </source>
</evidence>
<evidence type="ECO:0000256" key="1">
    <source>
        <dbReference type="ARBA" id="ARBA00001946"/>
    </source>
</evidence>
<dbReference type="EMBL" id="CP103300">
    <property type="protein sequence ID" value="UYM16586.1"/>
    <property type="molecule type" value="Genomic_DNA"/>
</dbReference>
<protein>
    <recommendedName>
        <fullName evidence="16">DNA helicase RecQ</fullName>
        <ecNumber evidence="16">5.6.2.4</ecNumber>
    </recommendedName>
</protein>
<dbReference type="SMART" id="SM00487">
    <property type="entry name" value="DEXDc"/>
    <property type="match status" value="1"/>
</dbReference>
<evidence type="ECO:0000256" key="10">
    <source>
        <dbReference type="ARBA" id="ARBA00022840"/>
    </source>
</evidence>
<keyword evidence="5" id="KW-0547">Nucleotide-binding</keyword>
<keyword evidence="9" id="KW-0862">Zinc</keyword>
<evidence type="ECO:0000256" key="15">
    <source>
        <dbReference type="ARBA" id="ARBA00034617"/>
    </source>
</evidence>
<name>A0ABY6GWZ2_9GAMM</name>
<evidence type="ECO:0000313" key="21">
    <source>
        <dbReference type="EMBL" id="UYM16586.1"/>
    </source>
</evidence>
<dbReference type="PROSITE" id="PS51194">
    <property type="entry name" value="HELICASE_CTER"/>
    <property type="match status" value="1"/>
</dbReference>
<dbReference type="PANTHER" id="PTHR13710">
    <property type="entry name" value="DNA HELICASE RECQ FAMILY MEMBER"/>
    <property type="match status" value="1"/>
</dbReference>
<accession>A0ABY6GWZ2</accession>
<dbReference type="Gene3D" id="1.10.10.10">
    <property type="entry name" value="Winged helix-like DNA-binding domain superfamily/Winged helix DNA-binding domain"/>
    <property type="match status" value="1"/>
</dbReference>
<keyword evidence="22" id="KW-1185">Reference proteome</keyword>
<evidence type="ECO:0000256" key="5">
    <source>
        <dbReference type="ARBA" id="ARBA00022741"/>
    </source>
</evidence>
<dbReference type="EC" id="5.6.2.4" evidence="16"/>
<evidence type="ECO:0000256" key="16">
    <source>
        <dbReference type="NCBIfam" id="TIGR01389"/>
    </source>
</evidence>
<dbReference type="InterPro" id="IPR006293">
    <property type="entry name" value="DNA_helicase_ATP-dep_RecQ_bac"/>
</dbReference>
<evidence type="ECO:0000256" key="13">
    <source>
        <dbReference type="ARBA" id="ARBA00023204"/>
    </source>
</evidence>
<dbReference type="Pfam" id="PF09382">
    <property type="entry name" value="RQC"/>
    <property type="match status" value="1"/>
</dbReference>
<dbReference type="InterPro" id="IPR011545">
    <property type="entry name" value="DEAD/DEAH_box_helicase_dom"/>
</dbReference>
<dbReference type="SUPFAM" id="SSF46785">
    <property type="entry name" value="Winged helix' DNA-binding domain"/>
    <property type="match status" value="1"/>
</dbReference>
<evidence type="ECO:0000256" key="2">
    <source>
        <dbReference type="ARBA" id="ARBA00001947"/>
    </source>
</evidence>
<dbReference type="Pfam" id="PF00570">
    <property type="entry name" value="HRDC"/>
    <property type="match status" value="1"/>
</dbReference>
<dbReference type="InterPro" id="IPR004589">
    <property type="entry name" value="DNA_helicase_ATP-dep_RecQ"/>
</dbReference>
<dbReference type="InterPro" id="IPR036388">
    <property type="entry name" value="WH-like_DNA-bd_sf"/>
</dbReference>
<dbReference type="InterPro" id="IPR036390">
    <property type="entry name" value="WH_DNA-bd_sf"/>
</dbReference>
<dbReference type="SUPFAM" id="SSF47819">
    <property type="entry name" value="HRDC-like"/>
    <property type="match status" value="1"/>
</dbReference>
<dbReference type="InterPro" id="IPR014001">
    <property type="entry name" value="Helicase_ATP-bd"/>
</dbReference>
<dbReference type="Gene3D" id="1.10.150.80">
    <property type="entry name" value="HRDC domain"/>
    <property type="match status" value="1"/>
</dbReference>
<dbReference type="CDD" id="cd17920">
    <property type="entry name" value="DEXHc_RecQ"/>
    <property type="match status" value="1"/>
</dbReference>
<dbReference type="InterPro" id="IPR044876">
    <property type="entry name" value="HRDC_dom_sf"/>
</dbReference>
<dbReference type="PANTHER" id="PTHR13710:SF105">
    <property type="entry name" value="ATP-DEPENDENT DNA HELICASE Q1"/>
    <property type="match status" value="1"/>
</dbReference>
<dbReference type="CDD" id="cd18794">
    <property type="entry name" value="SF2_C_RecQ"/>
    <property type="match status" value="1"/>
</dbReference>
<dbReference type="Pfam" id="PF00270">
    <property type="entry name" value="DEAD"/>
    <property type="match status" value="1"/>
</dbReference>
<feature type="domain" description="Helicase C-terminal" evidence="20">
    <location>
        <begin position="215"/>
        <end position="363"/>
    </location>
</feature>
<evidence type="ECO:0000256" key="17">
    <source>
        <dbReference type="SAM" id="MobiDB-lite"/>
    </source>
</evidence>
<dbReference type="Pfam" id="PF14493">
    <property type="entry name" value="HTH_40"/>
    <property type="match status" value="1"/>
</dbReference>
<dbReference type="Gene3D" id="3.40.50.300">
    <property type="entry name" value="P-loop containing nucleotide triphosphate hydrolases"/>
    <property type="match status" value="2"/>
</dbReference>
<feature type="domain" description="HRDC" evidence="18">
    <location>
        <begin position="522"/>
        <end position="602"/>
    </location>
</feature>
<dbReference type="PROSITE" id="PS50967">
    <property type="entry name" value="HRDC"/>
    <property type="match status" value="1"/>
</dbReference>
<evidence type="ECO:0000259" key="18">
    <source>
        <dbReference type="PROSITE" id="PS50967"/>
    </source>
</evidence>
<dbReference type="InterPro" id="IPR029491">
    <property type="entry name" value="Helicase_HTH"/>
</dbReference>
<dbReference type="InterPro" id="IPR002121">
    <property type="entry name" value="HRDC_dom"/>
</dbReference>
<comment type="similarity">
    <text evidence="3">Belongs to the helicase family. RecQ subfamily.</text>
</comment>
<comment type="cofactor">
    <cofactor evidence="1">
        <name>Mg(2+)</name>
        <dbReference type="ChEBI" id="CHEBI:18420"/>
    </cofactor>
</comment>
<dbReference type="InterPro" id="IPR018982">
    <property type="entry name" value="RQC_domain"/>
</dbReference>
<evidence type="ECO:0000256" key="8">
    <source>
        <dbReference type="ARBA" id="ARBA00022806"/>
    </source>
</evidence>
<organism evidence="21 22">
    <name type="scientific">Endozoicomonas euniceicola</name>
    <dbReference type="NCBI Taxonomy" id="1234143"/>
    <lineage>
        <taxon>Bacteria</taxon>
        <taxon>Pseudomonadati</taxon>
        <taxon>Pseudomonadota</taxon>
        <taxon>Gammaproteobacteria</taxon>
        <taxon>Oceanospirillales</taxon>
        <taxon>Endozoicomonadaceae</taxon>
        <taxon>Endozoicomonas</taxon>
    </lineage>
</organism>
<evidence type="ECO:0000256" key="12">
    <source>
        <dbReference type="ARBA" id="ARBA00023172"/>
    </source>
</evidence>
<dbReference type="Pfam" id="PF16124">
    <property type="entry name" value="RecQ_Zn_bind"/>
    <property type="match status" value="1"/>
</dbReference>
<dbReference type="SUPFAM" id="SSF52540">
    <property type="entry name" value="P-loop containing nucleoside triphosphate hydrolases"/>
    <property type="match status" value="1"/>
</dbReference>
<keyword evidence="6" id="KW-0227">DNA damage</keyword>
<keyword evidence="14" id="KW-0413">Isomerase</keyword>
<evidence type="ECO:0000313" key="22">
    <source>
        <dbReference type="Proteomes" id="UP001163255"/>
    </source>
</evidence>
<keyword evidence="10" id="KW-0067">ATP-binding</keyword>
<dbReference type="InterPro" id="IPR032284">
    <property type="entry name" value="RecQ_Zn-bd"/>
</dbReference>
<keyword evidence="11" id="KW-0238">DNA-binding</keyword>
<keyword evidence="8 21" id="KW-0347">Helicase</keyword>
<dbReference type="SMART" id="SM00956">
    <property type="entry name" value="RQC"/>
    <property type="match status" value="1"/>
</dbReference>
<gene>
    <name evidence="21" type="primary">recQ</name>
    <name evidence="21" type="ORF">NX720_01250</name>
</gene>
<dbReference type="SMART" id="SM00490">
    <property type="entry name" value="HELICc"/>
    <property type="match status" value="1"/>
</dbReference>
<dbReference type="RefSeq" id="WP_262598878.1">
    <property type="nucleotide sequence ID" value="NZ_CP103300.1"/>
</dbReference>
<evidence type="ECO:0000256" key="7">
    <source>
        <dbReference type="ARBA" id="ARBA00022801"/>
    </source>
</evidence>
<dbReference type="NCBIfam" id="TIGR01389">
    <property type="entry name" value="recQ"/>
    <property type="match status" value="1"/>
</dbReference>
<dbReference type="GO" id="GO:0016787">
    <property type="term" value="F:hydrolase activity"/>
    <property type="evidence" value="ECO:0007669"/>
    <property type="project" value="UniProtKB-KW"/>
</dbReference>
<reference evidence="21" key="1">
    <citation type="submission" date="2022-10" db="EMBL/GenBank/DDBJ databases">
        <title>Completed Genome Sequence of two octocoral isolated bacterium, Endozoicomonas euniceicola EF212T and Endozoicomonas gorgoniicola PS125T.</title>
        <authorList>
            <person name="Chiou Y.-J."/>
            <person name="Chen Y.-H."/>
        </authorList>
    </citation>
    <scope>NUCLEOTIDE SEQUENCE</scope>
    <source>
        <strain evidence="21">EF212</strain>
    </source>
</reference>
<dbReference type="NCBIfam" id="TIGR00614">
    <property type="entry name" value="recQ_fam"/>
    <property type="match status" value="1"/>
</dbReference>
<dbReference type="InterPro" id="IPR001650">
    <property type="entry name" value="Helicase_C-like"/>
</dbReference>
<evidence type="ECO:0000256" key="14">
    <source>
        <dbReference type="ARBA" id="ARBA00023235"/>
    </source>
</evidence>
<dbReference type="GO" id="GO:0003678">
    <property type="term" value="F:DNA helicase activity"/>
    <property type="evidence" value="ECO:0007669"/>
    <property type="project" value="UniProtKB-EC"/>
</dbReference>
<dbReference type="InterPro" id="IPR010997">
    <property type="entry name" value="HRDC-like_sf"/>
</dbReference>
<evidence type="ECO:0000259" key="19">
    <source>
        <dbReference type="PROSITE" id="PS51192"/>
    </source>
</evidence>
<proteinExistence type="inferred from homology"/>
<evidence type="ECO:0000256" key="6">
    <source>
        <dbReference type="ARBA" id="ARBA00022763"/>
    </source>
</evidence>
<keyword evidence="12" id="KW-0233">DNA recombination</keyword>
<keyword evidence="7 21" id="KW-0378">Hydrolase</keyword>
<dbReference type="PROSITE" id="PS51192">
    <property type="entry name" value="HELICASE_ATP_BIND_1"/>
    <property type="match status" value="1"/>
</dbReference>
<keyword evidence="13" id="KW-0234">DNA repair</keyword>
<evidence type="ECO:0000259" key="20">
    <source>
        <dbReference type="PROSITE" id="PS51194"/>
    </source>
</evidence>
<feature type="region of interest" description="Disordered" evidence="17">
    <location>
        <begin position="602"/>
        <end position="624"/>
    </location>
</feature>
<feature type="domain" description="Helicase ATP-binding" evidence="19">
    <location>
        <begin position="26"/>
        <end position="194"/>
    </location>
</feature>
<keyword evidence="4" id="KW-0479">Metal-binding</keyword>
<comment type="catalytic activity">
    <reaction evidence="15">
        <text>Couples ATP hydrolysis with the unwinding of duplex DNA by translocating in the 3'-5' direction.</text>
        <dbReference type="EC" id="5.6.2.4"/>
    </reaction>
</comment>
<evidence type="ECO:0000256" key="9">
    <source>
        <dbReference type="ARBA" id="ARBA00022833"/>
    </source>
</evidence>
<dbReference type="Pfam" id="PF00271">
    <property type="entry name" value="Helicase_C"/>
    <property type="match status" value="1"/>
</dbReference>
<evidence type="ECO:0000256" key="4">
    <source>
        <dbReference type="ARBA" id="ARBA00022723"/>
    </source>
</evidence>
<dbReference type="Proteomes" id="UP001163255">
    <property type="component" value="Chromosome"/>
</dbReference>
<evidence type="ECO:0000256" key="3">
    <source>
        <dbReference type="ARBA" id="ARBA00005446"/>
    </source>
</evidence>
<dbReference type="SMART" id="SM00341">
    <property type="entry name" value="HRDC"/>
    <property type="match status" value="1"/>
</dbReference>
<dbReference type="InterPro" id="IPR027417">
    <property type="entry name" value="P-loop_NTPase"/>
</dbReference>
<sequence length="812" mass="91315">MSEKALQILNSVFGYSEFRSHQQAIIQNILNRNDTLAIMPTGGGKSICYQVPALIFPGLTLVISPLISLMEDQVNQLLALGIPAALLNSTISSAEYHNTLGKVHSGGIKLLYMAPETLMLNRTQHLLNAVQVDCLTIDEAHCISEWGHDFRPEYRQLAAVRRSLPQTVCIALTATATPRVQQDIKTILQMTDSNEFIASFNRTNLFLEVTEKKKPLAQTLALIEKYQGQSGIIYCNSRKQVDKLTKVLADNGCSVAPYHAGLSTGERTYNQSAFIRDDVQIIVATVAFGMGINKSNVRFVVHFDMPQNIESYYQQIGRAGRDGLPAYCHFLFGYGDIQKVKFFINQKSESEQRIANQHLNALVGFAESEECRRGPLLHYFGESYSRENCALCDNCLSEPSPLTNVTVPAQKLLSCIYRTGQLFGASYLIDVLRGSKSKKIIERQHDQISTYGIGAELTKPQWLQLSRKLIQENLVIQDPEFGSLKLADSARSILRGDRQIEIRLTERPEFSGKESANKQADLDYNHNLFEILRTCRKTLADQENVPPYIIFSDKTLIEMAVYFPHSRESLLQISGVGSVKLDHYGDAFLHEITEFCREQQIPENPKRHHQSASVTSGSREGEPAGRHVEIGKMFSRIQCLATLQNEFNIKLSTLLSHLYKYQTEVASLPVTNTLLEHSALSPDLQASVMESIHRLGVNRLRPLFEDLQEQVSYNELHLLRLHYLIHNEPRQHAAAESFKHSGTHKSASETVDLTLAEQKLLNMLISKQDSTGYIDTQHFSPSERGLYCTRMLTSLVCKGLVSKGKGWCRTHL</sequence>
<comment type="cofactor">
    <cofactor evidence="2">
        <name>Zn(2+)</name>
        <dbReference type="ChEBI" id="CHEBI:29105"/>
    </cofactor>
</comment>